<evidence type="ECO:0000256" key="5">
    <source>
        <dbReference type="ARBA" id="ARBA00038359"/>
    </source>
</evidence>
<feature type="transmembrane region" description="Helical" evidence="7">
    <location>
        <begin position="81"/>
        <end position="109"/>
    </location>
</feature>
<dbReference type="EMBL" id="KZ805323">
    <property type="protein sequence ID" value="PVI04219.1"/>
    <property type="molecule type" value="Genomic_DNA"/>
</dbReference>
<feature type="transmembrane region" description="Helical" evidence="7">
    <location>
        <begin position="205"/>
        <end position="226"/>
    </location>
</feature>
<dbReference type="Proteomes" id="UP000244855">
    <property type="component" value="Unassembled WGS sequence"/>
</dbReference>
<dbReference type="PANTHER" id="PTHR33048:SF146">
    <property type="entry name" value="INTEGRAL MEMBRANE PROTEIN"/>
    <property type="match status" value="1"/>
</dbReference>
<keyword evidence="3 7" id="KW-1133">Transmembrane helix</keyword>
<evidence type="ECO:0000256" key="3">
    <source>
        <dbReference type="ARBA" id="ARBA00022989"/>
    </source>
</evidence>
<evidence type="ECO:0000259" key="8">
    <source>
        <dbReference type="Pfam" id="PF20684"/>
    </source>
</evidence>
<feature type="domain" description="Rhodopsin" evidence="8">
    <location>
        <begin position="24"/>
        <end position="267"/>
    </location>
</feature>
<dbReference type="GO" id="GO:0016020">
    <property type="term" value="C:membrane"/>
    <property type="evidence" value="ECO:0007669"/>
    <property type="project" value="UniProtKB-SubCell"/>
</dbReference>
<evidence type="ECO:0000256" key="6">
    <source>
        <dbReference type="SAM" id="MobiDB-lite"/>
    </source>
</evidence>
<evidence type="ECO:0000256" key="2">
    <source>
        <dbReference type="ARBA" id="ARBA00022692"/>
    </source>
</evidence>
<name>A0A2V1E1U7_9PLEO</name>
<feature type="transmembrane region" description="Helical" evidence="7">
    <location>
        <begin position="40"/>
        <end position="61"/>
    </location>
</feature>
<dbReference type="OrthoDB" id="3934549at2759"/>
<gene>
    <name evidence="9" type="ORF">DM02DRAFT_693287</name>
</gene>
<dbReference type="PANTHER" id="PTHR33048">
    <property type="entry name" value="PTH11-LIKE INTEGRAL MEMBRANE PROTEIN (AFU_ORTHOLOGUE AFUA_5G11245)"/>
    <property type="match status" value="1"/>
</dbReference>
<sequence length="376" mass="41555">MVRSSQLHQVGWSLCSISFIVVLARCYCRKYALDRFGWDDGFMVLTMCASIACVSLVSAGARHGFGLHLADITDPYSREQAVKFAFLAPAVSIIASTLGKISTVLFLMRLLGGSAKRRQKWFLYSITSIMVALNIFIVGILFGQCTPMQKIWRQDVPGRCLSPQIIDYGGRTQSVWNAIMDLVNAGFPAYMIWKLQIKKSTKWGLTFLMGGGVFAATATFVKVYYMRDVSQLADVTHAWAPIAIWYMAEIFVLIITGSLPTLRPLLSQIRGRLPSSGDTGNSRRYLENAGGLHKPYAQSQSGNLQQMIGSKSSRGGGRSTPGDVTVALNEIDNIITHEAGSSTDSILRNDDSRRVQETPGAIYVQKKVQVNYSQRR</sequence>
<feature type="region of interest" description="Disordered" evidence="6">
    <location>
        <begin position="296"/>
        <end position="323"/>
    </location>
</feature>
<feature type="transmembrane region" description="Helical" evidence="7">
    <location>
        <begin position="238"/>
        <end position="262"/>
    </location>
</feature>
<dbReference type="InterPro" id="IPR052337">
    <property type="entry name" value="SAT4-like"/>
</dbReference>
<dbReference type="AlphaFoldDB" id="A0A2V1E1U7"/>
<protein>
    <recommendedName>
        <fullName evidence="8">Rhodopsin domain-containing protein</fullName>
    </recommendedName>
</protein>
<reference evidence="9 10" key="1">
    <citation type="journal article" date="2018" name="Sci. Rep.">
        <title>Comparative genomics provides insights into the lifestyle and reveals functional heterogeneity of dark septate endophytic fungi.</title>
        <authorList>
            <person name="Knapp D.G."/>
            <person name="Nemeth J.B."/>
            <person name="Barry K."/>
            <person name="Hainaut M."/>
            <person name="Henrissat B."/>
            <person name="Johnson J."/>
            <person name="Kuo A."/>
            <person name="Lim J.H.P."/>
            <person name="Lipzen A."/>
            <person name="Nolan M."/>
            <person name="Ohm R.A."/>
            <person name="Tamas L."/>
            <person name="Grigoriev I.V."/>
            <person name="Spatafora J.W."/>
            <person name="Nagy L.G."/>
            <person name="Kovacs G.M."/>
        </authorList>
    </citation>
    <scope>NUCLEOTIDE SEQUENCE [LARGE SCALE GENOMIC DNA]</scope>
    <source>
        <strain evidence="9 10">DSE2036</strain>
    </source>
</reference>
<keyword evidence="2 7" id="KW-0812">Transmembrane</keyword>
<feature type="transmembrane region" description="Helical" evidence="7">
    <location>
        <begin position="121"/>
        <end position="142"/>
    </location>
</feature>
<feature type="transmembrane region" description="Helical" evidence="7">
    <location>
        <begin position="6"/>
        <end position="28"/>
    </location>
</feature>
<evidence type="ECO:0000256" key="1">
    <source>
        <dbReference type="ARBA" id="ARBA00004141"/>
    </source>
</evidence>
<evidence type="ECO:0000313" key="10">
    <source>
        <dbReference type="Proteomes" id="UP000244855"/>
    </source>
</evidence>
<organism evidence="9 10">
    <name type="scientific">Periconia macrospinosa</name>
    <dbReference type="NCBI Taxonomy" id="97972"/>
    <lineage>
        <taxon>Eukaryota</taxon>
        <taxon>Fungi</taxon>
        <taxon>Dikarya</taxon>
        <taxon>Ascomycota</taxon>
        <taxon>Pezizomycotina</taxon>
        <taxon>Dothideomycetes</taxon>
        <taxon>Pleosporomycetidae</taxon>
        <taxon>Pleosporales</taxon>
        <taxon>Massarineae</taxon>
        <taxon>Periconiaceae</taxon>
        <taxon>Periconia</taxon>
    </lineage>
</organism>
<dbReference type="Pfam" id="PF20684">
    <property type="entry name" value="Fung_rhodopsin"/>
    <property type="match status" value="1"/>
</dbReference>
<accession>A0A2V1E1U7</accession>
<feature type="compositionally biased region" description="Polar residues" evidence="6">
    <location>
        <begin position="297"/>
        <end position="308"/>
    </location>
</feature>
<comment type="similarity">
    <text evidence="5">Belongs to the SAT4 family.</text>
</comment>
<keyword evidence="4 7" id="KW-0472">Membrane</keyword>
<keyword evidence="10" id="KW-1185">Reference proteome</keyword>
<evidence type="ECO:0000256" key="4">
    <source>
        <dbReference type="ARBA" id="ARBA00023136"/>
    </source>
</evidence>
<dbReference type="InterPro" id="IPR049326">
    <property type="entry name" value="Rhodopsin_dom_fungi"/>
</dbReference>
<evidence type="ECO:0000256" key="7">
    <source>
        <dbReference type="SAM" id="Phobius"/>
    </source>
</evidence>
<evidence type="ECO:0000313" key="9">
    <source>
        <dbReference type="EMBL" id="PVI04219.1"/>
    </source>
</evidence>
<comment type="subcellular location">
    <subcellularLocation>
        <location evidence="1">Membrane</location>
        <topology evidence="1">Multi-pass membrane protein</topology>
    </subcellularLocation>
</comment>
<proteinExistence type="inferred from homology"/>